<reference evidence="2 3" key="1">
    <citation type="submission" date="2020-10" db="EMBL/GenBank/DDBJ databases">
        <title>Sequencing the genomes of 1000 actinobacteria strains.</title>
        <authorList>
            <person name="Klenk H.-P."/>
        </authorList>
    </citation>
    <scope>NUCLEOTIDE SEQUENCE [LARGE SCALE GENOMIC DNA]</scope>
    <source>
        <strain evidence="2 3">DSM 45157</strain>
    </source>
</reference>
<comment type="caution">
    <text evidence="2">The sequence shown here is derived from an EMBL/GenBank/DDBJ whole genome shotgun (WGS) entry which is preliminary data.</text>
</comment>
<feature type="domain" description="DUF6194" evidence="1">
    <location>
        <begin position="1"/>
        <end position="155"/>
    </location>
</feature>
<proteinExistence type="predicted"/>
<keyword evidence="3" id="KW-1185">Reference proteome</keyword>
<dbReference type="EMBL" id="JADBDY010000001">
    <property type="protein sequence ID" value="MBE1458464.1"/>
    <property type="molecule type" value="Genomic_DNA"/>
</dbReference>
<dbReference type="Proteomes" id="UP000598217">
    <property type="component" value="Unassembled WGS sequence"/>
</dbReference>
<evidence type="ECO:0000313" key="2">
    <source>
        <dbReference type="EMBL" id="MBE1458464.1"/>
    </source>
</evidence>
<protein>
    <recommendedName>
        <fullName evidence="1">DUF6194 domain-containing protein</fullName>
    </recommendedName>
</protein>
<gene>
    <name evidence="2" type="ORF">H4W79_002678</name>
</gene>
<name>A0ABR9HHG9_9ACTN</name>
<dbReference type="RefSeq" id="WP_191269698.1">
    <property type="nucleotide sequence ID" value="NZ_BMXJ01000003.1"/>
</dbReference>
<dbReference type="Pfam" id="PF19694">
    <property type="entry name" value="DUF6194"/>
    <property type="match status" value="1"/>
</dbReference>
<evidence type="ECO:0000313" key="3">
    <source>
        <dbReference type="Proteomes" id="UP000598217"/>
    </source>
</evidence>
<organism evidence="2 3">
    <name type="scientific">Nocardiopsis terrae</name>
    <dbReference type="NCBI Taxonomy" id="372655"/>
    <lineage>
        <taxon>Bacteria</taxon>
        <taxon>Bacillati</taxon>
        <taxon>Actinomycetota</taxon>
        <taxon>Actinomycetes</taxon>
        <taxon>Streptosporangiales</taxon>
        <taxon>Nocardiopsidaceae</taxon>
        <taxon>Nocardiopsis</taxon>
    </lineage>
</organism>
<dbReference type="InterPro" id="IPR045676">
    <property type="entry name" value="DUF6194"/>
</dbReference>
<evidence type="ECO:0000259" key="1">
    <source>
        <dbReference type="Pfam" id="PF19694"/>
    </source>
</evidence>
<accession>A0ABR9HHG9</accession>
<sequence length="158" mass="17302">MTEDEIIRFVAGLGDVDVMTASREGGAPEIAWGDSFFLYDPDGGARERGGFTPFATLVTKDYPGFDSDSRLDRPGVFRVNAAVGRELFEEVVGHSPAAHAGFRDGFDFTELDRALPHPAYAAQGWVSVLNPGERTSGRVRELLVRARERAAARYRPQA</sequence>